<reference evidence="1 2" key="1">
    <citation type="submission" date="2013-02" db="EMBL/GenBank/DDBJ databases">
        <title>The Genome Sequence of Acinetobacter guillouiae NIPH 991.</title>
        <authorList>
            <consortium name="The Broad Institute Genome Sequencing Platform"/>
            <consortium name="The Broad Institute Genome Sequencing Center for Infectious Disease"/>
            <person name="Cerqueira G."/>
            <person name="Feldgarden M."/>
            <person name="Courvalin P."/>
            <person name="Perichon B."/>
            <person name="Grillot-Courvalin C."/>
            <person name="Clermont D."/>
            <person name="Rocha E."/>
            <person name="Yoon E.-J."/>
            <person name="Nemec A."/>
            <person name="Walker B."/>
            <person name="Young S.K."/>
            <person name="Zeng Q."/>
            <person name="Gargeya S."/>
            <person name="Fitzgerald M."/>
            <person name="Haas B."/>
            <person name="Abouelleil A."/>
            <person name="Alvarado L."/>
            <person name="Arachchi H.M."/>
            <person name="Berlin A.M."/>
            <person name="Chapman S.B."/>
            <person name="Dewar J."/>
            <person name="Goldberg J."/>
            <person name="Griggs A."/>
            <person name="Gujja S."/>
            <person name="Hansen M."/>
            <person name="Howarth C."/>
            <person name="Imamovic A."/>
            <person name="Larimer J."/>
            <person name="McCowan C."/>
            <person name="Murphy C."/>
            <person name="Neiman D."/>
            <person name="Pearson M."/>
            <person name="Priest M."/>
            <person name="Roberts A."/>
            <person name="Saif S."/>
            <person name="Shea T."/>
            <person name="Sisk P."/>
            <person name="Sykes S."/>
            <person name="Wortman J."/>
            <person name="Nusbaum C."/>
            <person name="Birren B."/>
        </authorList>
    </citation>
    <scope>NUCLEOTIDE SEQUENCE [LARGE SCALE GENOMIC DNA]</scope>
    <source>
        <strain evidence="1 2">NIPH 991</strain>
    </source>
</reference>
<evidence type="ECO:0000313" key="1">
    <source>
        <dbReference type="EMBL" id="ENV15051.1"/>
    </source>
</evidence>
<dbReference type="Proteomes" id="UP000013148">
    <property type="component" value="Unassembled WGS sequence"/>
</dbReference>
<comment type="caution">
    <text evidence="1">The sequence shown here is derived from an EMBL/GenBank/DDBJ whole genome shotgun (WGS) entry which is preliminary data.</text>
</comment>
<dbReference type="AlphaFoldDB" id="N8WSX1"/>
<sequence>MMKEIIFRYKSFSIHSVMINEVALIHTSLNLYASATLSLRDIQ</sequence>
<evidence type="ECO:0000313" key="2">
    <source>
        <dbReference type="Proteomes" id="UP000013148"/>
    </source>
</evidence>
<accession>N8WSX1</accession>
<protein>
    <submittedName>
        <fullName evidence="1">Uncharacterized protein</fullName>
    </submittedName>
</protein>
<name>N8WSX1_ACIGI</name>
<dbReference type="EMBL" id="APPJ01000014">
    <property type="protein sequence ID" value="ENV15051.1"/>
    <property type="molecule type" value="Genomic_DNA"/>
</dbReference>
<keyword evidence="2" id="KW-1185">Reference proteome</keyword>
<proteinExistence type="predicted"/>
<dbReference type="HOGENOM" id="CLU_3228232_0_0_6"/>
<gene>
    <name evidence="1" type="ORF">F964_03773</name>
</gene>
<organism evidence="1 2">
    <name type="scientific">Acinetobacter guillouiae NIPH 991</name>
    <dbReference type="NCBI Taxonomy" id="1217656"/>
    <lineage>
        <taxon>Bacteria</taxon>
        <taxon>Pseudomonadati</taxon>
        <taxon>Pseudomonadota</taxon>
        <taxon>Gammaproteobacteria</taxon>
        <taxon>Moraxellales</taxon>
        <taxon>Moraxellaceae</taxon>
        <taxon>Acinetobacter</taxon>
    </lineage>
</organism>